<proteinExistence type="predicted"/>
<organism evidence="2 3">
    <name type="scientific">Flemingia macrophylla</name>
    <dbReference type="NCBI Taxonomy" id="520843"/>
    <lineage>
        <taxon>Eukaryota</taxon>
        <taxon>Viridiplantae</taxon>
        <taxon>Streptophyta</taxon>
        <taxon>Embryophyta</taxon>
        <taxon>Tracheophyta</taxon>
        <taxon>Spermatophyta</taxon>
        <taxon>Magnoliopsida</taxon>
        <taxon>eudicotyledons</taxon>
        <taxon>Gunneridae</taxon>
        <taxon>Pentapetalae</taxon>
        <taxon>rosids</taxon>
        <taxon>fabids</taxon>
        <taxon>Fabales</taxon>
        <taxon>Fabaceae</taxon>
        <taxon>Papilionoideae</taxon>
        <taxon>50 kb inversion clade</taxon>
        <taxon>NPAAA clade</taxon>
        <taxon>indigoferoid/millettioid clade</taxon>
        <taxon>Phaseoleae</taxon>
        <taxon>Flemingia</taxon>
    </lineage>
</organism>
<gene>
    <name evidence="2" type="ORF">Fmac_026159</name>
</gene>
<evidence type="ECO:0008006" key="4">
    <source>
        <dbReference type="Google" id="ProtNLM"/>
    </source>
</evidence>
<keyword evidence="1" id="KW-0812">Transmembrane</keyword>
<protein>
    <recommendedName>
        <fullName evidence="4">Secreted protein</fullName>
    </recommendedName>
</protein>
<accession>A0ABD1LE24</accession>
<feature type="transmembrane region" description="Helical" evidence="1">
    <location>
        <begin position="15"/>
        <end position="34"/>
    </location>
</feature>
<dbReference type="AlphaFoldDB" id="A0ABD1LE24"/>
<evidence type="ECO:0000256" key="1">
    <source>
        <dbReference type="SAM" id="Phobius"/>
    </source>
</evidence>
<name>A0ABD1LE24_9FABA</name>
<dbReference type="EMBL" id="JBGMDY010000009">
    <property type="protein sequence ID" value="KAL2321780.1"/>
    <property type="molecule type" value="Genomic_DNA"/>
</dbReference>
<reference evidence="2 3" key="1">
    <citation type="submission" date="2024-08" db="EMBL/GenBank/DDBJ databases">
        <title>Insights into the chromosomal genome structure of Flemingia macrophylla.</title>
        <authorList>
            <person name="Ding Y."/>
            <person name="Zhao Y."/>
            <person name="Bi W."/>
            <person name="Wu M."/>
            <person name="Zhao G."/>
            <person name="Gong Y."/>
            <person name="Li W."/>
            <person name="Zhang P."/>
        </authorList>
    </citation>
    <scope>NUCLEOTIDE SEQUENCE [LARGE SCALE GENOMIC DNA]</scope>
    <source>
        <strain evidence="2">DYQJB</strain>
        <tissue evidence="2">Leaf</tissue>
    </source>
</reference>
<sequence>MFEEGSGSHNFDSKFILFAISVELLVIAHCIPTCNAMGKVCTKLPCYGYRVLCLRSSQLAPWTGLVCCF</sequence>
<dbReference type="Proteomes" id="UP001603857">
    <property type="component" value="Unassembled WGS sequence"/>
</dbReference>
<evidence type="ECO:0000313" key="2">
    <source>
        <dbReference type="EMBL" id="KAL2321780.1"/>
    </source>
</evidence>
<keyword evidence="1" id="KW-0472">Membrane</keyword>
<keyword evidence="1" id="KW-1133">Transmembrane helix</keyword>
<keyword evidence="3" id="KW-1185">Reference proteome</keyword>
<evidence type="ECO:0000313" key="3">
    <source>
        <dbReference type="Proteomes" id="UP001603857"/>
    </source>
</evidence>
<comment type="caution">
    <text evidence="2">The sequence shown here is derived from an EMBL/GenBank/DDBJ whole genome shotgun (WGS) entry which is preliminary data.</text>
</comment>